<dbReference type="PRINTS" id="PR01011">
    <property type="entry name" value="GLUTPROXDASE"/>
</dbReference>
<evidence type="ECO:0000313" key="7">
    <source>
        <dbReference type="EMBL" id="KXN70835.1"/>
    </source>
</evidence>
<dbReference type="STRING" id="796925.A0A137P765"/>
<dbReference type="PROSITE" id="PS51355">
    <property type="entry name" value="GLUTATHIONE_PEROXID_3"/>
    <property type="match status" value="1"/>
</dbReference>
<feature type="active site" evidence="5">
    <location>
        <position position="36"/>
    </location>
</feature>
<dbReference type="GO" id="GO:0034599">
    <property type="term" value="P:cellular response to oxidative stress"/>
    <property type="evidence" value="ECO:0007669"/>
    <property type="project" value="TreeGrafter"/>
</dbReference>
<dbReference type="OrthoDB" id="446890at2759"/>
<protein>
    <recommendedName>
        <fullName evidence="6">Glutathione peroxidase</fullName>
    </recommendedName>
</protein>
<dbReference type="InterPro" id="IPR000889">
    <property type="entry name" value="Glutathione_peroxidase"/>
</dbReference>
<accession>A0A137P765</accession>
<proteinExistence type="inferred from homology"/>
<dbReference type="PIRSF" id="PIRSF000303">
    <property type="entry name" value="Glutathion_perox"/>
    <property type="match status" value="1"/>
</dbReference>
<comment type="catalytic activity">
    <reaction evidence="4">
        <text>a hydroperoxide + [thioredoxin]-dithiol = an alcohol + [thioredoxin]-disulfide + H2O</text>
        <dbReference type="Rhea" id="RHEA:62620"/>
        <dbReference type="Rhea" id="RHEA-COMP:10698"/>
        <dbReference type="Rhea" id="RHEA-COMP:10700"/>
        <dbReference type="ChEBI" id="CHEBI:15377"/>
        <dbReference type="ChEBI" id="CHEBI:29950"/>
        <dbReference type="ChEBI" id="CHEBI:30879"/>
        <dbReference type="ChEBI" id="CHEBI:35924"/>
        <dbReference type="ChEBI" id="CHEBI:50058"/>
        <dbReference type="EC" id="1.11.1.24"/>
    </reaction>
</comment>
<dbReference type="InterPro" id="IPR036249">
    <property type="entry name" value="Thioredoxin-like_sf"/>
</dbReference>
<dbReference type="Gene3D" id="3.40.30.10">
    <property type="entry name" value="Glutaredoxin"/>
    <property type="match status" value="1"/>
</dbReference>
<gene>
    <name evidence="7" type="ORF">CONCODRAFT_75576</name>
</gene>
<dbReference type="GO" id="GO:0140824">
    <property type="term" value="F:thioredoxin-dependent peroxiredoxin activity"/>
    <property type="evidence" value="ECO:0007669"/>
    <property type="project" value="UniProtKB-EC"/>
</dbReference>
<evidence type="ECO:0000256" key="5">
    <source>
        <dbReference type="PIRSR" id="PIRSR000303-1"/>
    </source>
</evidence>
<keyword evidence="3 6" id="KW-0560">Oxidoreductase</keyword>
<evidence type="ECO:0000256" key="4">
    <source>
        <dbReference type="ARBA" id="ARBA00049091"/>
    </source>
</evidence>
<dbReference type="EMBL" id="KQ964491">
    <property type="protein sequence ID" value="KXN70835.1"/>
    <property type="molecule type" value="Genomic_DNA"/>
</dbReference>
<evidence type="ECO:0000256" key="3">
    <source>
        <dbReference type="ARBA" id="ARBA00023002"/>
    </source>
</evidence>
<dbReference type="PANTHER" id="PTHR11592">
    <property type="entry name" value="GLUTATHIONE PEROXIDASE"/>
    <property type="match status" value="1"/>
</dbReference>
<dbReference type="SUPFAM" id="SSF52833">
    <property type="entry name" value="Thioredoxin-like"/>
    <property type="match status" value="1"/>
</dbReference>
<keyword evidence="8" id="KW-1185">Reference proteome</keyword>
<sequence length="161" mass="18699">MASIYDFSVKDRKNKDHDLSQYENKVILIVNIATKCGFTPQLKSLEKLYKKYKDKDFVILGFPCTQFLNQAPGTDDQVHSFCSLKYDVSFPMMKKVEVNGEEALPLYEYIKAEKPGIFGLKRIKWNFEKFLIDRQGNIAYRFPSIVDPYFIDPFVGSLIKS</sequence>
<organism evidence="7 8">
    <name type="scientific">Conidiobolus coronatus (strain ATCC 28846 / CBS 209.66 / NRRL 28638)</name>
    <name type="common">Delacroixia coronata</name>
    <dbReference type="NCBI Taxonomy" id="796925"/>
    <lineage>
        <taxon>Eukaryota</taxon>
        <taxon>Fungi</taxon>
        <taxon>Fungi incertae sedis</taxon>
        <taxon>Zoopagomycota</taxon>
        <taxon>Entomophthoromycotina</taxon>
        <taxon>Entomophthoromycetes</taxon>
        <taxon>Entomophthorales</taxon>
        <taxon>Ancylistaceae</taxon>
        <taxon>Conidiobolus</taxon>
    </lineage>
</organism>
<keyword evidence="2 6" id="KW-0575">Peroxidase</keyword>
<dbReference type="Pfam" id="PF00255">
    <property type="entry name" value="GSHPx"/>
    <property type="match status" value="1"/>
</dbReference>
<evidence type="ECO:0000256" key="6">
    <source>
        <dbReference type="RuleBase" id="RU000499"/>
    </source>
</evidence>
<comment type="similarity">
    <text evidence="1 6">Belongs to the glutathione peroxidase family.</text>
</comment>
<evidence type="ECO:0000256" key="2">
    <source>
        <dbReference type="ARBA" id="ARBA00022559"/>
    </source>
</evidence>
<dbReference type="CDD" id="cd00340">
    <property type="entry name" value="GSH_Peroxidase"/>
    <property type="match status" value="1"/>
</dbReference>
<name>A0A137P765_CONC2</name>
<dbReference type="OMA" id="HRYDISW"/>
<evidence type="ECO:0000256" key="1">
    <source>
        <dbReference type="ARBA" id="ARBA00006926"/>
    </source>
</evidence>
<dbReference type="Proteomes" id="UP000070444">
    <property type="component" value="Unassembled WGS sequence"/>
</dbReference>
<dbReference type="AlphaFoldDB" id="A0A137P765"/>
<dbReference type="PANTHER" id="PTHR11592:SF78">
    <property type="entry name" value="GLUTATHIONE PEROXIDASE"/>
    <property type="match status" value="1"/>
</dbReference>
<reference evidence="7 8" key="1">
    <citation type="journal article" date="2015" name="Genome Biol. Evol.">
        <title>Phylogenomic analyses indicate that early fungi evolved digesting cell walls of algal ancestors of land plants.</title>
        <authorList>
            <person name="Chang Y."/>
            <person name="Wang S."/>
            <person name="Sekimoto S."/>
            <person name="Aerts A.L."/>
            <person name="Choi C."/>
            <person name="Clum A."/>
            <person name="LaButti K.M."/>
            <person name="Lindquist E.A."/>
            <person name="Yee Ngan C."/>
            <person name="Ohm R.A."/>
            <person name="Salamov A.A."/>
            <person name="Grigoriev I.V."/>
            <person name="Spatafora J.W."/>
            <person name="Berbee M.L."/>
        </authorList>
    </citation>
    <scope>NUCLEOTIDE SEQUENCE [LARGE SCALE GENOMIC DNA]</scope>
    <source>
        <strain evidence="7 8">NRRL 28638</strain>
    </source>
</reference>
<dbReference type="FunFam" id="3.40.30.10:FF:000010">
    <property type="entry name" value="Glutathione peroxidase"/>
    <property type="match status" value="1"/>
</dbReference>
<evidence type="ECO:0000313" key="8">
    <source>
        <dbReference type="Proteomes" id="UP000070444"/>
    </source>
</evidence>